<evidence type="ECO:0000313" key="6">
    <source>
        <dbReference type="EMBL" id="SKA43318.1"/>
    </source>
</evidence>
<evidence type="ECO:0000256" key="4">
    <source>
        <dbReference type="ARBA" id="ARBA00023136"/>
    </source>
</evidence>
<dbReference type="STRING" id="634771.SAMN04488128_106165"/>
<dbReference type="EMBL" id="FUWZ01000006">
    <property type="protein sequence ID" value="SKA43318.1"/>
    <property type="molecule type" value="Genomic_DNA"/>
</dbReference>
<evidence type="ECO:0000256" key="1">
    <source>
        <dbReference type="ARBA" id="ARBA00004167"/>
    </source>
</evidence>
<dbReference type="PANTHER" id="PTHR30168:SF0">
    <property type="entry name" value="INNER MEMBRANE PROTEIN"/>
    <property type="match status" value="1"/>
</dbReference>
<feature type="transmembrane region" description="Helical" evidence="5">
    <location>
        <begin position="21"/>
        <end position="40"/>
    </location>
</feature>
<keyword evidence="4 5" id="KW-0472">Membrane</keyword>
<dbReference type="Pfam" id="PF04228">
    <property type="entry name" value="Zn_peptidase"/>
    <property type="match status" value="1"/>
</dbReference>
<keyword evidence="3 5" id="KW-1133">Transmembrane helix</keyword>
<organism evidence="6 7">
    <name type="scientific">Chitinophaga eiseniae</name>
    <dbReference type="NCBI Taxonomy" id="634771"/>
    <lineage>
        <taxon>Bacteria</taxon>
        <taxon>Pseudomonadati</taxon>
        <taxon>Bacteroidota</taxon>
        <taxon>Chitinophagia</taxon>
        <taxon>Chitinophagales</taxon>
        <taxon>Chitinophagaceae</taxon>
        <taxon>Chitinophaga</taxon>
    </lineage>
</organism>
<dbReference type="InterPro" id="IPR007343">
    <property type="entry name" value="Uncharacterised_pept_Zn_put"/>
</dbReference>
<evidence type="ECO:0000313" key="7">
    <source>
        <dbReference type="Proteomes" id="UP000190367"/>
    </source>
</evidence>
<dbReference type="GO" id="GO:0016020">
    <property type="term" value="C:membrane"/>
    <property type="evidence" value="ECO:0007669"/>
    <property type="project" value="UniProtKB-SubCell"/>
</dbReference>
<evidence type="ECO:0000256" key="5">
    <source>
        <dbReference type="SAM" id="Phobius"/>
    </source>
</evidence>
<reference evidence="7" key="1">
    <citation type="submission" date="2017-02" db="EMBL/GenBank/DDBJ databases">
        <authorList>
            <person name="Varghese N."/>
            <person name="Submissions S."/>
        </authorList>
    </citation>
    <scope>NUCLEOTIDE SEQUENCE [LARGE SCALE GENOMIC DNA]</scope>
    <source>
        <strain evidence="7">DSM 22224</strain>
    </source>
</reference>
<sequence length="287" mass="31407">MRLDDERLSDNVEKRSGGGKRTLIGGGIGGVIVIVLALLFKQDPNQVNQVLQQVQGPGGTEKVEQLSKENASAIELFSSKVLASTEDVWANEFRRLNMEYERPKMVLFEDATTSGCGAAESAMGPFYCPADRMVYLDATFFKELEDRFGVKGDFAKAYVIAHEVGHHVQNLLGISRQVQAMRSRLSETEYNKLSVKLELQADFLAGLWANHAQQMRNILEAGDIESGLNAASAVGDDKLQEAATGRVVPDAFTHGTSRQRMFWFKKGFDSGDLSQGDTGIGLGQAGR</sequence>
<keyword evidence="7" id="KW-1185">Reference proteome</keyword>
<comment type="subcellular location">
    <subcellularLocation>
        <location evidence="1">Membrane</location>
        <topology evidence="1">Single-pass membrane protein</topology>
    </subcellularLocation>
</comment>
<gene>
    <name evidence="6" type="ORF">SAMN04488128_106165</name>
</gene>
<keyword evidence="2 5" id="KW-0812">Transmembrane</keyword>
<evidence type="ECO:0008006" key="8">
    <source>
        <dbReference type="Google" id="ProtNLM"/>
    </source>
</evidence>
<protein>
    <recommendedName>
        <fullName evidence="8">Metalloprotease</fullName>
    </recommendedName>
</protein>
<evidence type="ECO:0000256" key="2">
    <source>
        <dbReference type="ARBA" id="ARBA00022692"/>
    </source>
</evidence>
<evidence type="ECO:0000256" key="3">
    <source>
        <dbReference type="ARBA" id="ARBA00022989"/>
    </source>
</evidence>
<dbReference type="Proteomes" id="UP000190367">
    <property type="component" value="Unassembled WGS sequence"/>
</dbReference>
<dbReference type="OrthoDB" id="9774900at2"/>
<name>A0A1T4TSL6_9BACT</name>
<accession>A0A1T4TSL6</accession>
<dbReference type="RefSeq" id="WP_078672531.1">
    <property type="nucleotide sequence ID" value="NZ_FUWZ01000006.1"/>
</dbReference>
<dbReference type="AlphaFoldDB" id="A0A1T4TSL6"/>
<dbReference type="PANTHER" id="PTHR30168">
    <property type="entry name" value="PUTATIVE MEMBRANE PROTEIN YPFJ"/>
    <property type="match status" value="1"/>
</dbReference>
<proteinExistence type="predicted"/>